<name>A0A2R5G180_9STRA</name>
<feature type="transmembrane region" description="Helical" evidence="2">
    <location>
        <begin position="1140"/>
        <end position="1161"/>
    </location>
</feature>
<dbReference type="InterPro" id="IPR052994">
    <property type="entry name" value="Tiny_macrocysts_regulators"/>
</dbReference>
<dbReference type="GO" id="GO:0006355">
    <property type="term" value="P:regulation of DNA-templated transcription"/>
    <property type="evidence" value="ECO:0007669"/>
    <property type="project" value="InterPro"/>
</dbReference>
<feature type="compositionally biased region" description="Low complexity" evidence="1">
    <location>
        <begin position="914"/>
        <end position="923"/>
    </location>
</feature>
<dbReference type="InterPro" id="IPR035965">
    <property type="entry name" value="PAS-like_dom_sf"/>
</dbReference>
<organism evidence="4 5">
    <name type="scientific">Hondaea fermentalgiana</name>
    <dbReference type="NCBI Taxonomy" id="2315210"/>
    <lineage>
        <taxon>Eukaryota</taxon>
        <taxon>Sar</taxon>
        <taxon>Stramenopiles</taxon>
        <taxon>Bigyra</taxon>
        <taxon>Labyrinthulomycetes</taxon>
        <taxon>Thraustochytrida</taxon>
        <taxon>Thraustochytriidae</taxon>
        <taxon>Hondaea</taxon>
    </lineage>
</organism>
<dbReference type="InParanoid" id="A0A2R5G180"/>
<feature type="compositionally biased region" description="Acidic residues" evidence="1">
    <location>
        <begin position="1212"/>
        <end position="1224"/>
    </location>
</feature>
<feature type="transmembrane region" description="Helical" evidence="2">
    <location>
        <begin position="134"/>
        <end position="155"/>
    </location>
</feature>
<feature type="transmembrane region" description="Helical" evidence="2">
    <location>
        <begin position="1559"/>
        <end position="1580"/>
    </location>
</feature>
<evidence type="ECO:0000259" key="3">
    <source>
        <dbReference type="PROSITE" id="PS50112"/>
    </source>
</evidence>
<keyword evidence="2" id="KW-0812">Transmembrane</keyword>
<keyword evidence="2" id="KW-0472">Membrane</keyword>
<feature type="transmembrane region" description="Helical" evidence="2">
    <location>
        <begin position="258"/>
        <end position="277"/>
    </location>
</feature>
<dbReference type="Gene3D" id="3.30.450.20">
    <property type="entry name" value="PAS domain"/>
    <property type="match status" value="1"/>
</dbReference>
<feature type="transmembrane region" description="Helical" evidence="2">
    <location>
        <begin position="175"/>
        <end position="199"/>
    </location>
</feature>
<feature type="compositionally biased region" description="Acidic residues" evidence="1">
    <location>
        <begin position="812"/>
        <end position="833"/>
    </location>
</feature>
<reference evidence="4 5" key="1">
    <citation type="submission" date="2017-12" db="EMBL/GenBank/DDBJ databases">
        <title>Sequencing, de novo assembly and annotation of complete genome of a new Thraustochytrid species, strain FCC1311.</title>
        <authorList>
            <person name="Sedici K."/>
            <person name="Godart F."/>
            <person name="Aiese Cigliano R."/>
            <person name="Sanseverino W."/>
            <person name="Barakat M."/>
            <person name="Ortet P."/>
            <person name="Marechal E."/>
            <person name="Cagnac O."/>
            <person name="Amato A."/>
        </authorList>
    </citation>
    <scope>NUCLEOTIDE SEQUENCE [LARGE SCALE GENOMIC DNA]</scope>
</reference>
<accession>A0A2R5G180</accession>
<dbReference type="InterPro" id="IPR057352">
    <property type="entry name" value="TPR_TmcB/C"/>
</dbReference>
<feature type="transmembrane region" description="Helical" evidence="2">
    <location>
        <begin position="284"/>
        <end position="305"/>
    </location>
</feature>
<dbReference type="EMBL" id="BEYU01000005">
    <property type="protein sequence ID" value="GBG24285.1"/>
    <property type="molecule type" value="Genomic_DNA"/>
</dbReference>
<dbReference type="NCBIfam" id="TIGR00229">
    <property type="entry name" value="sensory_box"/>
    <property type="match status" value="1"/>
</dbReference>
<dbReference type="PANTHER" id="PTHR31600:SF2">
    <property type="entry name" value="GAMETE ENRICHED GENE 10 PROTEIN-RELATED"/>
    <property type="match status" value="1"/>
</dbReference>
<dbReference type="Proteomes" id="UP000241890">
    <property type="component" value="Unassembled WGS sequence"/>
</dbReference>
<comment type="caution">
    <text evidence="4">The sequence shown here is derived from an EMBL/GenBank/DDBJ whole genome shotgun (WGS) entry which is preliminary data.</text>
</comment>
<feature type="compositionally biased region" description="Basic and acidic residues" evidence="1">
    <location>
        <begin position="1241"/>
        <end position="1268"/>
    </location>
</feature>
<feature type="compositionally biased region" description="Polar residues" evidence="1">
    <location>
        <begin position="788"/>
        <end position="799"/>
    </location>
</feature>
<feature type="transmembrane region" description="Helical" evidence="2">
    <location>
        <begin position="1373"/>
        <end position="1392"/>
    </location>
</feature>
<dbReference type="SUPFAM" id="SSF55785">
    <property type="entry name" value="PYP-like sensor domain (PAS domain)"/>
    <property type="match status" value="1"/>
</dbReference>
<evidence type="ECO:0000313" key="5">
    <source>
        <dbReference type="Proteomes" id="UP000241890"/>
    </source>
</evidence>
<evidence type="ECO:0000256" key="1">
    <source>
        <dbReference type="SAM" id="MobiDB-lite"/>
    </source>
</evidence>
<evidence type="ECO:0000313" key="4">
    <source>
        <dbReference type="EMBL" id="GBG24285.1"/>
    </source>
</evidence>
<feature type="transmembrane region" description="Helical" evidence="2">
    <location>
        <begin position="40"/>
        <end position="59"/>
    </location>
</feature>
<sequence>MDLHATTVHKEHVSVIEKARRIGYGGLYQINQNITTAERFFYLSTAITTLQMLYFAVAIQTASSTHHILVDVIEPALRVVSFGFMPLSSDFAMLSLMVTAGVSVMVMIVGVCLMGLDDMNNTSRYSFVAPLVDFLFKLNQTVLQIPILVVLLRVLRCDMTYSSNILTCEGSGYVVEQSIACLVLAFHVIATSIYALVVFNQSPYTIKGRNNKLFAMPHGRVECLVTLMRALCTILYMLMLPKQTQVQSTVTRAASNALAAIIFICGLIIMGGYWYFLPFYNIKWNVFAAASGALVAWGGICAFVANSVNDATDNSSFLLLAVPTTFVITSVIALVYHRIEKLKASSENIFAQSPYLLETRLRLLHQNAHASEEFAFSGEAEKAYRHALEMLPDNPYISLYVSLLASSAGNRIIFALNLLTRVRQSQLPFDLDFTLFCHNKRNAESQTFSSGSVSFVQLDQHLAEARKSLISTLRYTTSFWKKITHGNCTLSQILQQGAKVHEESSKCRYHLTRLRKLSRSNREGLRLYALYYYYVMNDRESAIALERELSSANNFDEGHGSAVATISGNSSTLGQVLEVSDAMCSLFGFSKNEIIGRNVSILCPSPFAEMHDMFLKQFITTDSEFATQTRRIFGMHGKGYIMATDFEVTPSTNTNSELILIGRFKRVPQPAGQHLLMVDAKTGFVTSFTQNACEALGFDESDVFAMNLHISDILIDFFDDEDNSVQYRKEREATLNAQAFKVSARLIEYKNKVDSTVNFHVSIYMVAFHAITDQNLFGHASVTGRSRALQSPSVANSSTRAKEETKMSTLVSDEEDNSDFDGSESEVGEEDDGQSNVSEEMASPRISKGSYQDAEANERVNPLGSGKFSAISAGSRGRKKQQKKDASGISGNESVGSYNSSRRGGGNRRRSRGAGESIGESSAGALDSRGLEISQVHRRVMRKLQRKDPNLQRFGRFARRFVVFFTIFTIAEAVFKTQILAQYLDLSSMVKHAHFAQHLVVASSLTVLMKIFPSVEVSGAVYDRTPVDDSALLLDFAEELKLDHQELVAAVEKSSSSTLDGLMNDPLVYSTIDADYYRNLSFHVAMLEYISHVNNHVEEDQLECEESCQFIINNSPFEVSDTLENLARQFRDEAYATLDFFHLAETVILATVGCLLLAYFFKGYLPMFLSNDRRKKHVGKAFLAIPEDICKKLLNRTERRLQQLQTQQETDVTNEDENDLDDEGVEGHEGMGEDDGSNGSLERKLSSDGRAENKDSHEQSDALERTDSQAKYSSQRRSPASVAPLRLPDMAVKKKPQGFASVKVAPARSGGKGNAVGTEKRLIKNESLTVRILRTVFLNFHIGISFWTVMAYYGTDYFLQMNAESTMRIRAAVVYAAGLQAATASLLHLWAVHPSEVLAWERVASGESRLARMKALYAELLDVDYALRYGDEASYLPPFTYTDGPQFQLYFENACGVPCEGFLANFSAADETFSGLEHLRHGLALAFDHWLLDMKSIIEAEEIYLASGSSEDLNSLNEKKLAVLNLEPHLIISGKQFDAMQNYYAEEVEAVAQEKQVKIVGTVILIAALLMSHLLSLSAFTRLDQDLKKAQAALLLLPLETFTKVPALIRLLNEN</sequence>
<feature type="transmembrane region" description="Helical" evidence="2">
    <location>
        <begin position="317"/>
        <end position="336"/>
    </location>
</feature>
<keyword evidence="2" id="KW-1133">Transmembrane helix</keyword>
<gene>
    <name evidence="4" type="ORF">FCC1311_005032</name>
</gene>
<feature type="transmembrane region" description="Helical" evidence="2">
    <location>
        <begin position="91"/>
        <end position="113"/>
    </location>
</feature>
<dbReference type="CDD" id="cd00130">
    <property type="entry name" value="PAS"/>
    <property type="match status" value="1"/>
</dbReference>
<feature type="region of interest" description="Disordered" evidence="1">
    <location>
        <begin position="788"/>
        <end position="923"/>
    </location>
</feature>
<protein>
    <recommendedName>
        <fullName evidence="3">PAS domain-containing protein</fullName>
    </recommendedName>
</protein>
<feature type="compositionally biased region" description="Polar residues" evidence="1">
    <location>
        <begin position="1269"/>
        <end position="1278"/>
    </location>
</feature>
<feature type="domain" description="PAS" evidence="3">
    <location>
        <begin position="574"/>
        <end position="622"/>
    </location>
</feature>
<feature type="region of interest" description="Disordered" evidence="1">
    <location>
        <begin position="1202"/>
        <end position="1289"/>
    </location>
</feature>
<dbReference type="Pfam" id="PF00989">
    <property type="entry name" value="PAS"/>
    <property type="match status" value="1"/>
</dbReference>
<proteinExistence type="predicted"/>
<dbReference type="InterPro" id="IPR000014">
    <property type="entry name" value="PAS"/>
</dbReference>
<dbReference type="OrthoDB" id="39614at2759"/>
<keyword evidence="5" id="KW-1185">Reference proteome</keyword>
<dbReference type="PANTHER" id="PTHR31600">
    <property type="entry name" value="TINY MACROCYSTS PROTEIN B-RELATED"/>
    <property type="match status" value="1"/>
</dbReference>
<dbReference type="InterPro" id="IPR013767">
    <property type="entry name" value="PAS_fold"/>
</dbReference>
<dbReference type="PROSITE" id="PS50112">
    <property type="entry name" value="PAS"/>
    <property type="match status" value="1"/>
</dbReference>
<feature type="transmembrane region" description="Helical" evidence="2">
    <location>
        <begin position="1332"/>
        <end position="1353"/>
    </location>
</feature>
<evidence type="ECO:0000256" key="2">
    <source>
        <dbReference type="SAM" id="Phobius"/>
    </source>
</evidence>
<dbReference type="Pfam" id="PF25474">
    <property type="entry name" value="TPR_TmcB"/>
    <property type="match status" value="1"/>
</dbReference>